<gene>
    <name evidence="5" type="ORF">DM02DRAFT_610101</name>
</gene>
<dbReference type="GO" id="GO:0000993">
    <property type="term" value="F:RNA polymerase II complex binding"/>
    <property type="evidence" value="ECO:0007669"/>
    <property type="project" value="TreeGrafter"/>
</dbReference>
<dbReference type="STRING" id="97972.A0A2V1E7U3"/>
<dbReference type="GO" id="GO:0003682">
    <property type="term" value="F:chromatin binding"/>
    <property type="evidence" value="ECO:0007669"/>
    <property type="project" value="TreeGrafter"/>
</dbReference>
<feature type="region of interest" description="Disordered" evidence="4">
    <location>
        <begin position="320"/>
        <end position="346"/>
    </location>
</feature>
<evidence type="ECO:0000256" key="2">
    <source>
        <dbReference type="ARBA" id="ARBA00007560"/>
    </source>
</evidence>
<feature type="region of interest" description="Disordered" evidence="4">
    <location>
        <begin position="129"/>
        <end position="151"/>
    </location>
</feature>
<dbReference type="EMBL" id="KZ805310">
    <property type="protein sequence ID" value="PVI06149.1"/>
    <property type="molecule type" value="Genomic_DNA"/>
</dbReference>
<proteinExistence type="inferred from homology"/>
<dbReference type="PANTHER" id="PTHR23188">
    <property type="entry name" value="RNA POLYMERASE II-ASSOCIATED FACTOR 1 HOMOLOG"/>
    <property type="match status" value="1"/>
</dbReference>
<protein>
    <submittedName>
        <fullName evidence="5">Paf1-domain-containing protein</fullName>
    </submittedName>
</protein>
<evidence type="ECO:0000313" key="5">
    <source>
        <dbReference type="EMBL" id="PVI06149.1"/>
    </source>
</evidence>
<comment type="subcellular location">
    <subcellularLocation>
        <location evidence="1">Nucleus</location>
    </subcellularLocation>
</comment>
<evidence type="ECO:0000256" key="1">
    <source>
        <dbReference type="ARBA" id="ARBA00004123"/>
    </source>
</evidence>
<feature type="compositionally biased region" description="Basic and acidic residues" evidence="4">
    <location>
        <begin position="437"/>
        <end position="452"/>
    </location>
</feature>
<dbReference type="InterPro" id="IPR007133">
    <property type="entry name" value="RNA_pol_II-assoc_Paf1"/>
</dbReference>
<dbReference type="GO" id="GO:0016593">
    <property type="term" value="C:Cdc73/Paf1 complex"/>
    <property type="evidence" value="ECO:0007669"/>
    <property type="project" value="InterPro"/>
</dbReference>
<evidence type="ECO:0000313" key="6">
    <source>
        <dbReference type="Proteomes" id="UP000244855"/>
    </source>
</evidence>
<comment type="similarity">
    <text evidence="2">Belongs to the PAF1 family.</text>
</comment>
<name>A0A2V1E7U3_9PLEO</name>
<organism evidence="5 6">
    <name type="scientific">Periconia macrospinosa</name>
    <dbReference type="NCBI Taxonomy" id="97972"/>
    <lineage>
        <taxon>Eukaryota</taxon>
        <taxon>Fungi</taxon>
        <taxon>Dikarya</taxon>
        <taxon>Ascomycota</taxon>
        <taxon>Pezizomycotina</taxon>
        <taxon>Dothideomycetes</taxon>
        <taxon>Pleosporomycetidae</taxon>
        <taxon>Pleosporales</taxon>
        <taxon>Massarineae</taxon>
        <taxon>Periconiaceae</taxon>
        <taxon>Periconia</taxon>
    </lineage>
</organism>
<keyword evidence="6" id="KW-1185">Reference proteome</keyword>
<dbReference type="OrthoDB" id="10260285at2759"/>
<sequence length="462" mass="52243">MVSSSRPAVIHQDYIARIRYSNALPPPPCPPKLLDIPNTGLSSGQYTSTGFASRLAREQPLNIEADAELGMPIDLVGIPGVFDNDESAINALPNPPPLHPADRALMRPPNALGKNSANASSASFLRRTEYTTSHTQGGMKFESSNSSNTMRLRKKRARGNMTEDDPIHITRHVLRGFNIAYPEDAYTGPDTAENLRGADILPEEKQAWKAPKNPRDPKLQCIGSYPLLPDWDALPDTGSYMLHKFSAAPINNPTDPSYDPRLDVAILRPVGQTIQDQELLRQEEEAYKADPALHNHPIPRFHYEFFLPSDRSKVQGIKRNFTTNNPDDPSLPFEEANDTEDPEGRPRKYFKFENIRTYETEKQTGDPERTYDDVVALALHDPEIHKEERLRNTELQKGAYFYPIMQRTVIRGRRPGRVEFTEEHQKVHIIESAARDPVGEVERREQVRRRFDPTFGAGAHED</sequence>
<keyword evidence="3" id="KW-0539">Nucleus</keyword>
<dbReference type="PANTHER" id="PTHR23188:SF12">
    <property type="entry name" value="RNA POLYMERASE II-ASSOCIATED FACTOR 1 HOMOLOG"/>
    <property type="match status" value="1"/>
</dbReference>
<reference evidence="5 6" key="1">
    <citation type="journal article" date="2018" name="Sci. Rep.">
        <title>Comparative genomics provides insights into the lifestyle and reveals functional heterogeneity of dark septate endophytic fungi.</title>
        <authorList>
            <person name="Knapp D.G."/>
            <person name="Nemeth J.B."/>
            <person name="Barry K."/>
            <person name="Hainaut M."/>
            <person name="Henrissat B."/>
            <person name="Johnson J."/>
            <person name="Kuo A."/>
            <person name="Lim J.H.P."/>
            <person name="Lipzen A."/>
            <person name="Nolan M."/>
            <person name="Ohm R.A."/>
            <person name="Tamas L."/>
            <person name="Grigoriev I.V."/>
            <person name="Spatafora J.W."/>
            <person name="Nagy L.G."/>
            <person name="Kovacs G.M."/>
        </authorList>
    </citation>
    <scope>NUCLEOTIDE SEQUENCE [LARGE SCALE GENOMIC DNA]</scope>
    <source>
        <strain evidence="5 6">DSE2036</strain>
    </source>
</reference>
<dbReference type="Pfam" id="PF03985">
    <property type="entry name" value="Paf1"/>
    <property type="match status" value="1"/>
</dbReference>
<feature type="compositionally biased region" description="Polar residues" evidence="4">
    <location>
        <begin position="130"/>
        <end position="150"/>
    </location>
</feature>
<dbReference type="GO" id="GO:0006368">
    <property type="term" value="P:transcription elongation by RNA polymerase II"/>
    <property type="evidence" value="ECO:0007669"/>
    <property type="project" value="InterPro"/>
</dbReference>
<evidence type="ECO:0000256" key="4">
    <source>
        <dbReference type="SAM" id="MobiDB-lite"/>
    </source>
</evidence>
<evidence type="ECO:0000256" key="3">
    <source>
        <dbReference type="ARBA" id="ARBA00023242"/>
    </source>
</evidence>
<dbReference type="AlphaFoldDB" id="A0A2V1E7U3"/>
<dbReference type="Proteomes" id="UP000244855">
    <property type="component" value="Unassembled WGS sequence"/>
</dbReference>
<feature type="region of interest" description="Disordered" evidence="4">
    <location>
        <begin position="437"/>
        <end position="462"/>
    </location>
</feature>
<accession>A0A2V1E7U3</accession>